<evidence type="ECO:0000256" key="1">
    <source>
        <dbReference type="SAM" id="MobiDB-lite"/>
    </source>
</evidence>
<keyword evidence="2" id="KW-1185">Reference proteome</keyword>
<feature type="region of interest" description="Disordered" evidence="1">
    <location>
        <begin position="31"/>
        <end position="66"/>
    </location>
</feature>
<feature type="region of interest" description="Disordered" evidence="1">
    <location>
        <begin position="100"/>
        <end position="141"/>
    </location>
</feature>
<protein>
    <submittedName>
        <fullName evidence="3">Uncharacterized protein LOC120277540 isoform X1</fullName>
    </submittedName>
</protein>
<reference evidence="3" key="1">
    <citation type="submission" date="2025-08" db="UniProtKB">
        <authorList>
            <consortium name="RefSeq"/>
        </authorList>
    </citation>
    <scope>IDENTIFICATION</scope>
</reference>
<proteinExistence type="predicted"/>
<evidence type="ECO:0000313" key="3">
    <source>
        <dbReference type="RefSeq" id="XP_039140336.1"/>
    </source>
</evidence>
<feature type="compositionally biased region" description="Basic and acidic residues" evidence="1">
    <location>
        <begin position="104"/>
        <end position="123"/>
    </location>
</feature>
<accession>A0AB40CJW3</accession>
<sequence length="141" mass="15311">MLPFKLPTMPVKGTVKVREKINNGEKERLKMEGHRQGVLEESNDHVDGQIAGEEAHQTAGKEREKMGKAEAGEFSLQGLLGGINYLEVKEKGSSKKLLRLVSGRRGERNSVESEMGEKAKSLEEGIGGGPNAEKGRGKGDQ</sequence>
<name>A0AB40CJW3_DIOCR</name>
<dbReference type="Proteomes" id="UP001515500">
    <property type="component" value="Chromosome 15"/>
</dbReference>
<dbReference type="AlphaFoldDB" id="A0AB40CJW3"/>
<evidence type="ECO:0000313" key="2">
    <source>
        <dbReference type="Proteomes" id="UP001515500"/>
    </source>
</evidence>
<organism evidence="2 3">
    <name type="scientific">Dioscorea cayennensis subsp. rotundata</name>
    <name type="common">White Guinea yam</name>
    <name type="synonym">Dioscorea rotundata</name>
    <dbReference type="NCBI Taxonomy" id="55577"/>
    <lineage>
        <taxon>Eukaryota</taxon>
        <taxon>Viridiplantae</taxon>
        <taxon>Streptophyta</taxon>
        <taxon>Embryophyta</taxon>
        <taxon>Tracheophyta</taxon>
        <taxon>Spermatophyta</taxon>
        <taxon>Magnoliopsida</taxon>
        <taxon>Liliopsida</taxon>
        <taxon>Dioscoreales</taxon>
        <taxon>Dioscoreaceae</taxon>
        <taxon>Dioscorea</taxon>
    </lineage>
</organism>
<dbReference type="GeneID" id="120277540"/>
<dbReference type="RefSeq" id="XP_039140336.1">
    <property type="nucleotide sequence ID" value="XM_039284402.1"/>
</dbReference>
<gene>
    <name evidence="3" type="primary">LOC120277540</name>
</gene>